<organism evidence="3 4">
    <name type="scientific">Micromonospora rubida</name>
    <dbReference type="NCBI Taxonomy" id="2697657"/>
    <lineage>
        <taxon>Bacteria</taxon>
        <taxon>Bacillati</taxon>
        <taxon>Actinomycetota</taxon>
        <taxon>Actinomycetes</taxon>
        <taxon>Micromonosporales</taxon>
        <taxon>Micromonosporaceae</taxon>
        <taxon>Micromonospora</taxon>
    </lineage>
</organism>
<dbReference type="Pfam" id="PF00668">
    <property type="entry name" value="Condensation"/>
    <property type="match status" value="1"/>
</dbReference>
<dbReference type="PANTHER" id="PTHR45527">
    <property type="entry name" value="NONRIBOSOMAL PEPTIDE SYNTHETASE"/>
    <property type="match status" value="1"/>
</dbReference>
<dbReference type="RefSeq" id="WP_396683430.1">
    <property type="nucleotide sequence ID" value="NZ_JBIRPU010000022.1"/>
</dbReference>
<dbReference type="Gene3D" id="3.30.559.30">
    <property type="entry name" value="Nonribosomal peptide synthetase, condensation domain"/>
    <property type="match status" value="1"/>
</dbReference>
<dbReference type="PANTHER" id="PTHR45527:SF1">
    <property type="entry name" value="FATTY ACID SYNTHASE"/>
    <property type="match status" value="1"/>
</dbReference>
<dbReference type="Gene3D" id="3.30.559.10">
    <property type="entry name" value="Chloramphenicol acetyltransferase-like domain"/>
    <property type="match status" value="1"/>
</dbReference>
<gene>
    <name evidence="3" type="ORF">ACH4OY_24620</name>
</gene>
<evidence type="ECO:0000313" key="3">
    <source>
        <dbReference type="EMBL" id="MFI0795840.1"/>
    </source>
</evidence>
<dbReference type="Proteomes" id="UP001611075">
    <property type="component" value="Unassembled WGS sequence"/>
</dbReference>
<keyword evidence="4" id="KW-1185">Reference proteome</keyword>
<sequence length="469" mass="49889">MAVSHLRNTPITGKSYTTSLDATAVGVAHPLSPQQRRVYLAQSRDPASVAYHLPLVLPLPADVDAGRLAGAFRHVIARHDVLRTAFGTEAGRPAQRVLAGVTFELPEVAAPADAPVPVSPFDLAAPPLLRAELRRTPAGPELALELHHIVTDGLSLALLLREVDARYAGRDLPPVPAQYADYAAWVDGRESPGRDWWLARFADPPAPPRLPTDADRSAGDGPAPTAGSGVVEFTVDAARTAALRALARREGVTLFQLLLAVYATFLAATTGAATTGGATSGGADVTVGTPVAGRGAPGLDAAMGMFVNTVCLRHRVRPDAPFRALLDEVARDVVDAFAHQDFPFDSLVEAVLPVRDPHRHPLFDTLFAMQHDEVARVDFLGRPVELAIAPTGQAMFDLDMQVYERADSLRVHWAYHAGLFLPATVRAFADLYLELLDAVLADPGRPVGALTGARAAADPEATIDIVIDL</sequence>
<dbReference type="InterPro" id="IPR001242">
    <property type="entry name" value="Condensation_dom"/>
</dbReference>
<protein>
    <submittedName>
        <fullName evidence="3">Condensation domain-containing protein</fullName>
    </submittedName>
</protein>
<feature type="region of interest" description="Disordered" evidence="1">
    <location>
        <begin position="207"/>
        <end position="226"/>
    </location>
</feature>
<evidence type="ECO:0000313" key="4">
    <source>
        <dbReference type="Proteomes" id="UP001611075"/>
    </source>
</evidence>
<dbReference type="CDD" id="cd19531">
    <property type="entry name" value="LCL_NRPS-like"/>
    <property type="match status" value="1"/>
</dbReference>
<dbReference type="EMBL" id="JBIRPU010000022">
    <property type="protein sequence ID" value="MFI0795840.1"/>
    <property type="molecule type" value="Genomic_DNA"/>
</dbReference>
<reference evidence="3 4" key="1">
    <citation type="submission" date="2024-10" db="EMBL/GenBank/DDBJ databases">
        <title>The Natural Products Discovery Center: Release of the First 8490 Sequenced Strains for Exploring Actinobacteria Biosynthetic Diversity.</title>
        <authorList>
            <person name="Kalkreuter E."/>
            <person name="Kautsar S.A."/>
            <person name="Yang D."/>
            <person name="Bader C.D."/>
            <person name="Teijaro C.N."/>
            <person name="Fluegel L."/>
            <person name="Davis C.M."/>
            <person name="Simpson J.R."/>
            <person name="Lauterbach L."/>
            <person name="Steele A.D."/>
            <person name="Gui C."/>
            <person name="Meng S."/>
            <person name="Li G."/>
            <person name="Viehrig K."/>
            <person name="Ye F."/>
            <person name="Su P."/>
            <person name="Kiefer A.F."/>
            <person name="Nichols A."/>
            <person name="Cepeda A.J."/>
            <person name="Yan W."/>
            <person name="Fan B."/>
            <person name="Jiang Y."/>
            <person name="Adhikari A."/>
            <person name="Zheng C.-J."/>
            <person name="Schuster L."/>
            <person name="Cowan T.M."/>
            <person name="Smanski M.J."/>
            <person name="Chevrette M.G."/>
            <person name="De Carvalho L.P.S."/>
            <person name="Shen B."/>
        </authorList>
    </citation>
    <scope>NUCLEOTIDE SEQUENCE [LARGE SCALE GENOMIC DNA]</scope>
    <source>
        <strain evidence="3 4">NPDC021253</strain>
    </source>
</reference>
<proteinExistence type="predicted"/>
<dbReference type="InterPro" id="IPR023213">
    <property type="entry name" value="CAT-like_dom_sf"/>
</dbReference>
<feature type="domain" description="Condensation" evidence="2">
    <location>
        <begin position="30"/>
        <end position="450"/>
    </location>
</feature>
<evidence type="ECO:0000259" key="2">
    <source>
        <dbReference type="Pfam" id="PF00668"/>
    </source>
</evidence>
<comment type="caution">
    <text evidence="3">The sequence shown here is derived from an EMBL/GenBank/DDBJ whole genome shotgun (WGS) entry which is preliminary data.</text>
</comment>
<name>A0ABW7SQ57_9ACTN</name>
<accession>A0ABW7SQ57</accession>
<evidence type="ECO:0000256" key="1">
    <source>
        <dbReference type="SAM" id="MobiDB-lite"/>
    </source>
</evidence>
<dbReference type="SUPFAM" id="SSF52777">
    <property type="entry name" value="CoA-dependent acyltransferases"/>
    <property type="match status" value="2"/>
</dbReference>